<gene>
    <name evidence="1" type="ORF">GFB56_18525</name>
</gene>
<dbReference type="RefSeq" id="WP_057209221.1">
    <property type="nucleotide sequence ID" value="NZ_CP083373.1"/>
</dbReference>
<organism evidence="1 2">
    <name type="scientific">Ensifer canadensis</name>
    <dbReference type="NCBI Taxonomy" id="555315"/>
    <lineage>
        <taxon>Bacteria</taxon>
        <taxon>Pseudomonadati</taxon>
        <taxon>Pseudomonadota</taxon>
        <taxon>Alphaproteobacteria</taxon>
        <taxon>Hyphomicrobiales</taxon>
        <taxon>Rhizobiaceae</taxon>
        <taxon>Sinorhizobium/Ensifer group</taxon>
        <taxon>Ensifer</taxon>
    </lineage>
</organism>
<sequence length="95" mass="10948">MNLEKIGRARMMLRLPAYGRLLSELRSRSMIEIFIAYAEASIQLDVLRSTDTPDGVLIEEYDQICLKIENSIEPYLRMLTEQSLTSHATKETQAR</sequence>
<comment type="caution">
    <text evidence="1">The sequence shown here is derived from an EMBL/GenBank/DDBJ whole genome shotgun (WGS) entry which is preliminary data.</text>
</comment>
<accession>A0AAW4FL52</accession>
<dbReference type="Proteomes" id="UP000744980">
    <property type="component" value="Unassembled WGS sequence"/>
</dbReference>
<dbReference type="AlphaFoldDB" id="A0AAW4FL52"/>
<dbReference type="EMBL" id="WXFA01000011">
    <property type="protein sequence ID" value="MBM3092787.1"/>
    <property type="molecule type" value="Genomic_DNA"/>
</dbReference>
<proteinExistence type="predicted"/>
<keyword evidence="2" id="KW-1185">Reference proteome</keyword>
<evidence type="ECO:0000313" key="2">
    <source>
        <dbReference type="Proteomes" id="UP000744980"/>
    </source>
</evidence>
<name>A0AAW4FL52_9HYPH</name>
<protein>
    <submittedName>
        <fullName evidence="1">Uncharacterized protein</fullName>
    </submittedName>
</protein>
<reference evidence="1 2" key="1">
    <citation type="submission" date="2020-01" db="EMBL/GenBank/DDBJ databases">
        <title>Draft genome assembly of Ensifer adhaerens T173.</title>
        <authorList>
            <person name="Craig J.E."/>
            <person name="Stinchcombe J.R."/>
        </authorList>
    </citation>
    <scope>NUCLEOTIDE SEQUENCE [LARGE SCALE GENOMIC DNA]</scope>
    <source>
        <strain evidence="1 2">T173</strain>
    </source>
</reference>
<evidence type="ECO:0000313" key="1">
    <source>
        <dbReference type="EMBL" id="MBM3092787.1"/>
    </source>
</evidence>